<name>A0A501WLF9_9RHOB</name>
<proteinExistence type="predicted"/>
<evidence type="ECO:0000313" key="3">
    <source>
        <dbReference type="Proteomes" id="UP000319255"/>
    </source>
</evidence>
<gene>
    <name evidence="2" type="ORF">FJM51_12445</name>
</gene>
<keyword evidence="3" id="KW-1185">Reference proteome</keyword>
<comment type="caution">
    <text evidence="2">The sequence shown here is derived from an EMBL/GenBank/DDBJ whole genome shotgun (WGS) entry which is preliminary data.</text>
</comment>
<dbReference type="AlphaFoldDB" id="A0A501WLF9"/>
<dbReference type="RefSeq" id="WP_140454472.1">
    <property type="nucleotide sequence ID" value="NZ_VFRP01000011.1"/>
</dbReference>
<organism evidence="2 3">
    <name type="scientific">Amaricoccus solimangrovi</name>
    <dbReference type="NCBI Taxonomy" id="2589815"/>
    <lineage>
        <taxon>Bacteria</taxon>
        <taxon>Pseudomonadati</taxon>
        <taxon>Pseudomonadota</taxon>
        <taxon>Alphaproteobacteria</taxon>
        <taxon>Rhodobacterales</taxon>
        <taxon>Paracoccaceae</taxon>
        <taxon>Amaricoccus</taxon>
    </lineage>
</organism>
<evidence type="ECO:0000313" key="2">
    <source>
        <dbReference type="EMBL" id="TPE50188.1"/>
    </source>
</evidence>
<keyword evidence="1" id="KW-0732">Signal</keyword>
<evidence type="ECO:0000256" key="1">
    <source>
        <dbReference type="SAM" id="SignalP"/>
    </source>
</evidence>
<protein>
    <submittedName>
        <fullName evidence="2">Uncharacterized protein</fullName>
    </submittedName>
</protein>
<dbReference type="OrthoDB" id="7859688at2"/>
<dbReference type="Proteomes" id="UP000319255">
    <property type="component" value="Unassembled WGS sequence"/>
</dbReference>
<feature type="signal peptide" evidence="1">
    <location>
        <begin position="1"/>
        <end position="20"/>
    </location>
</feature>
<dbReference type="EMBL" id="VFRP01000011">
    <property type="protein sequence ID" value="TPE50188.1"/>
    <property type="molecule type" value="Genomic_DNA"/>
</dbReference>
<accession>A0A501WLF9</accession>
<sequence>MKNVSLLAAAAAVFAAPAFAEDFVIKAPGQGMSLHEGPVDMVAYYQPAEDGLLEVTATYAARDGAGEPARLVLGMRDGDGVSFRLPGVPNVTYSFARAGDYVTVRSFEEIRTASAE</sequence>
<reference evidence="2 3" key="1">
    <citation type="submission" date="2019-06" db="EMBL/GenBank/DDBJ databases">
        <title>A novel bacterium of genus Amaricoccus, isolated from marine sediment.</title>
        <authorList>
            <person name="Huang H."/>
            <person name="Mo K."/>
            <person name="Hu Y."/>
        </authorList>
    </citation>
    <scope>NUCLEOTIDE SEQUENCE [LARGE SCALE GENOMIC DNA]</scope>
    <source>
        <strain evidence="2 3">HB172011</strain>
    </source>
</reference>
<feature type="chain" id="PRO_5021185201" evidence="1">
    <location>
        <begin position="21"/>
        <end position="116"/>
    </location>
</feature>